<keyword evidence="2" id="KW-1185">Reference proteome</keyword>
<comment type="caution">
    <text evidence="1">The sequence shown here is derived from an EMBL/GenBank/DDBJ whole genome shotgun (WGS) entry which is preliminary data.</text>
</comment>
<gene>
    <name evidence="1" type="ORF">SNAT2548_LOCUS6175</name>
</gene>
<dbReference type="EMBL" id="CAJNDS010000404">
    <property type="protein sequence ID" value="CAE7202909.1"/>
    <property type="molecule type" value="Genomic_DNA"/>
</dbReference>
<name>A0A812JH25_9DINO</name>
<proteinExistence type="predicted"/>
<evidence type="ECO:0000313" key="1">
    <source>
        <dbReference type="EMBL" id="CAE7202909.1"/>
    </source>
</evidence>
<dbReference type="OrthoDB" id="406515at2759"/>
<dbReference type="AlphaFoldDB" id="A0A812JH25"/>
<evidence type="ECO:0000313" key="2">
    <source>
        <dbReference type="Proteomes" id="UP000604046"/>
    </source>
</evidence>
<organism evidence="1 2">
    <name type="scientific">Symbiodinium natans</name>
    <dbReference type="NCBI Taxonomy" id="878477"/>
    <lineage>
        <taxon>Eukaryota</taxon>
        <taxon>Sar</taxon>
        <taxon>Alveolata</taxon>
        <taxon>Dinophyceae</taxon>
        <taxon>Suessiales</taxon>
        <taxon>Symbiodiniaceae</taxon>
        <taxon>Symbiodinium</taxon>
    </lineage>
</organism>
<protein>
    <submittedName>
        <fullName evidence="1">Uncharacterized protein</fullName>
    </submittedName>
</protein>
<dbReference type="Proteomes" id="UP000604046">
    <property type="component" value="Unassembled WGS sequence"/>
</dbReference>
<accession>A0A812JH25</accession>
<reference evidence="1" key="1">
    <citation type="submission" date="2021-02" db="EMBL/GenBank/DDBJ databases">
        <authorList>
            <person name="Dougan E. K."/>
            <person name="Rhodes N."/>
            <person name="Thang M."/>
            <person name="Chan C."/>
        </authorList>
    </citation>
    <scope>NUCLEOTIDE SEQUENCE</scope>
</reference>
<sequence>MDKRLEDVSSLEISGSRQACLNRSFSFEPGDSGDGVFKDRASASRWLYYGSDGRWHFGSTISKNTGQLATVLRSSLCDTSSPPDNAWEERVLLFGRFFGFQPSSAKVRCEFWEDCRAAWNTAKTSGACNALQILDCEIAEINAMYDQIMSGSEDGEAPKFRQRGRDAWLYYASDGRWHFGFGRAAARSLPGNRLRSQECQPGTLPVDVRNWEVRGKGAGCERCSFLPSRTRLLRDASDAWSWRNDVWSVSAAVEIRGARCSDSNGCYELQHARSEGSPVFKHRTLQHWLYFASDGRWYVGGDADDMCLWASRGSLRSCECAPGTLPADVDAWEEESPLYNGYVRAKACIVTSIPGPDLKIFKDAVLSAPPAVQVTGAAATDWNGRYTLQVHGSCPTRLPSFWKADLDVWLYQCDDGRWYVGHKKHKEKRCPGRGLRSSACRTGELPCLASWDEHRWCYARSIFEPAVCVKVLVEEG</sequence>